<feature type="transmembrane region" description="Helical" evidence="5">
    <location>
        <begin position="177"/>
        <end position="197"/>
    </location>
</feature>
<feature type="active site" description="Proton acceptor" evidence="4">
    <location>
        <position position="363"/>
    </location>
</feature>
<dbReference type="PANTHER" id="PTHR43317">
    <property type="entry name" value="THERMOSPERMINE SYNTHASE ACAULIS5"/>
    <property type="match status" value="1"/>
</dbReference>
<keyword evidence="2 4" id="KW-0808">Transferase</keyword>
<proteinExistence type="inferred from homology"/>
<feature type="transmembrane region" description="Helical" evidence="5">
    <location>
        <begin position="7"/>
        <end position="27"/>
    </location>
</feature>
<feature type="transmembrane region" description="Helical" evidence="5">
    <location>
        <begin position="39"/>
        <end position="60"/>
    </location>
</feature>
<evidence type="ECO:0000313" key="8">
    <source>
        <dbReference type="Proteomes" id="UP000178040"/>
    </source>
</evidence>
<dbReference type="SUPFAM" id="SSF53187">
    <property type="entry name" value="Zn-dependent exopeptidases"/>
    <property type="match status" value="1"/>
</dbReference>
<evidence type="ECO:0000256" key="1">
    <source>
        <dbReference type="ARBA" id="ARBA00007867"/>
    </source>
</evidence>
<evidence type="ECO:0000259" key="6">
    <source>
        <dbReference type="PROSITE" id="PS51006"/>
    </source>
</evidence>
<dbReference type="Proteomes" id="UP000178040">
    <property type="component" value="Unassembled WGS sequence"/>
</dbReference>
<evidence type="ECO:0000256" key="4">
    <source>
        <dbReference type="PROSITE-ProRule" id="PRU00354"/>
    </source>
</evidence>
<dbReference type="Pfam" id="PF01564">
    <property type="entry name" value="Spermine_synth"/>
    <property type="match status" value="1"/>
</dbReference>
<keyword evidence="5" id="KW-1133">Transmembrane helix</keyword>
<evidence type="ECO:0000256" key="2">
    <source>
        <dbReference type="ARBA" id="ARBA00022679"/>
    </source>
</evidence>
<dbReference type="NCBIfam" id="NF037959">
    <property type="entry name" value="MFS_SpdSyn"/>
    <property type="match status" value="1"/>
</dbReference>
<accession>A0A1F7INI0</accession>
<comment type="caution">
    <text evidence="7">The sequence shown here is derived from an EMBL/GenBank/DDBJ whole genome shotgun (WGS) entry which is preliminary data.</text>
</comment>
<evidence type="ECO:0000256" key="5">
    <source>
        <dbReference type="SAM" id="Phobius"/>
    </source>
</evidence>
<dbReference type="InterPro" id="IPR007484">
    <property type="entry name" value="Peptidase_M28"/>
</dbReference>
<keyword evidence="3 4" id="KW-0620">Polyamine biosynthesis</keyword>
<comment type="similarity">
    <text evidence="1">Belongs to the spermidine/spermine synthase family.</text>
</comment>
<dbReference type="PROSITE" id="PS51006">
    <property type="entry name" value="PABS_2"/>
    <property type="match status" value="1"/>
</dbReference>
<feature type="domain" description="PABS" evidence="6">
    <location>
        <begin position="283"/>
        <end position="445"/>
    </location>
</feature>
<feature type="transmembrane region" description="Helical" evidence="5">
    <location>
        <begin position="204"/>
        <end position="221"/>
    </location>
</feature>
<dbReference type="CDD" id="cd02440">
    <property type="entry name" value="AdoMet_MTases"/>
    <property type="match status" value="1"/>
</dbReference>
<keyword evidence="5" id="KW-0472">Membrane</keyword>
<evidence type="ECO:0000256" key="3">
    <source>
        <dbReference type="ARBA" id="ARBA00023115"/>
    </source>
</evidence>
<dbReference type="Pfam" id="PF04389">
    <property type="entry name" value="Peptidase_M28"/>
    <property type="match status" value="1"/>
</dbReference>
<keyword evidence="5" id="KW-0812">Transmembrane</keyword>
<feature type="transmembrane region" description="Helical" evidence="5">
    <location>
        <begin position="107"/>
        <end position="129"/>
    </location>
</feature>
<dbReference type="SUPFAM" id="SSF53335">
    <property type="entry name" value="S-adenosyl-L-methionine-dependent methyltransferases"/>
    <property type="match status" value="1"/>
</dbReference>
<dbReference type="PANTHER" id="PTHR43317:SF1">
    <property type="entry name" value="THERMOSPERMINE SYNTHASE ACAULIS5"/>
    <property type="match status" value="1"/>
</dbReference>
<name>A0A1F7INI0_9BACT</name>
<feature type="transmembrane region" description="Helical" evidence="5">
    <location>
        <begin position="150"/>
        <end position="171"/>
    </location>
</feature>
<dbReference type="InterPro" id="IPR029063">
    <property type="entry name" value="SAM-dependent_MTases_sf"/>
</dbReference>
<dbReference type="Gene3D" id="3.40.630.10">
    <property type="entry name" value="Zn peptidases"/>
    <property type="match status" value="1"/>
</dbReference>
<organism evidence="7 8">
    <name type="scientific">Candidatus Roizmanbacteria bacterium RIFCSPLOWO2_01_FULL_37_16</name>
    <dbReference type="NCBI Taxonomy" id="1802058"/>
    <lineage>
        <taxon>Bacteria</taxon>
        <taxon>Candidatus Roizmaniibacteriota</taxon>
    </lineage>
</organism>
<evidence type="ECO:0000313" key="7">
    <source>
        <dbReference type="EMBL" id="OGK44948.1"/>
    </source>
</evidence>
<protein>
    <recommendedName>
        <fullName evidence="6">PABS domain-containing protein</fullName>
    </recommendedName>
</protein>
<sequence>MKLFKRYGLKASVFITGATVLIVEILATRILSPYFGNTIYTISSVIGVVLTALSFGYYFGGSLVERNPSIRLFFLIIIFSGFSIFFMRLLMYLLLPIMAYRYSIISGPLISSVVLFFLPSFLLGLLSPYAVKLQQLRFPKVGVGKISGEIFFWSTLGSIGGSLGSGFFLIPRFGSDQIIIAAAGVLLFLGVIGLVVSGEKNKKLIFTIVISIGAFSLMLFFQENKNFLYFKDGVYEKIMIYDGLHNDRPTRFFQQDRSASGAMFLDSDELVYDYTKYYTLYQLAKESPKNILVLGGGAYSIPKAILKKLPQAKVEVVEIEPSLYDLAKKYFRLEESPRLKNYIEDGRRFLRYSSKKYDLIFSDVYYSFYSVPIHFTTKEFYSLAKKKLSPKGVFIANFIGDLKGGRQSLTLSEMKTFRSIFQNSYFFALTSPTSKKLQSFIFLGLNSNEKINFDDVKIKSQQDKIIRDLSNKLIYLSQRNLSAYPILTDNYAPIEYLTAQVLRRTYEKKSVFFDSKKALSYIKKQLDFGPRYLSSDGHKLVQAFLISELNELSDEVITQSWDHRSSNGDLYGLTNIIGRFSPQRKDRILLGTHYDTRRFADQDGMSPDDPVPGANDGASGVAIILEIAEVLSNTESYPKVGVDIVFFDGEEGEEDLSKTSWIPLGSSYFAKNIDKIYSKVKPINGVIVDMVCDRDLRIEKETASLNQAGNQFEKFWNIGYRISSYSFSSKPRYEIKDDHTALNEIGIPTFLIIDFDYPYFHTTKDTIDKCSEKSLKVIGDSILSYIYSL</sequence>
<dbReference type="EMBL" id="MGAI01000018">
    <property type="protein sequence ID" value="OGK44948.1"/>
    <property type="molecule type" value="Genomic_DNA"/>
</dbReference>
<dbReference type="AlphaFoldDB" id="A0A1F7INI0"/>
<dbReference type="GO" id="GO:0010487">
    <property type="term" value="F:thermospermine synthase activity"/>
    <property type="evidence" value="ECO:0007669"/>
    <property type="project" value="TreeGrafter"/>
</dbReference>
<dbReference type="InterPro" id="IPR030374">
    <property type="entry name" value="PABS"/>
</dbReference>
<gene>
    <name evidence="7" type="ORF">A3B40_04150</name>
</gene>
<reference evidence="7 8" key="1">
    <citation type="journal article" date="2016" name="Nat. Commun.">
        <title>Thousands of microbial genomes shed light on interconnected biogeochemical processes in an aquifer system.</title>
        <authorList>
            <person name="Anantharaman K."/>
            <person name="Brown C.T."/>
            <person name="Hug L.A."/>
            <person name="Sharon I."/>
            <person name="Castelle C.J."/>
            <person name="Probst A.J."/>
            <person name="Thomas B.C."/>
            <person name="Singh A."/>
            <person name="Wilkins M.J."/>
            <person name="Karaoz U."/>
            <person name="Brodie E.L."/>
            <person name="Williams K.H."/>
            <person name="Hubbard S.S."/>
            <person name="Banfield J.F."/>
        </authorList>
    </citation>
    <scope>NUCLEOTIDE SEQUENCE [LARGE SCALE GENOMIC DNA]</scope>
</reference>
<feature type="transmembrane region" description="Helical" evidence="5">
    <location>
        <begin position="72"/>
        <end position="95"/>
    </location>
</feature>
<dbReference type="Gene3D" id="3.40.50.150">
    <property type="entry name" value="Vaccinia Virus protein VP39"/>
    <property type="match status" value="1"/>
</dbReference>
<dbReference type="GO" id="GO:0006596">
    <property type="term" value="P:polyamine biosynthetic process"/>
    <property type="evidence" value="ECO:0007669"/>
    <property type="project" value="UniProtKB-UniRule"/>
</dbReference>